<feature type="region of interest" description="Disordered" evidence="6">
    <location>
        <begin position="1"/>
        <end position="26"/>
    </location>
</feature>
<evidence type="ECO:0000256" key="4">
    <source>
        <dbReference type="ARBA" id="ARBA00022833"/>
    </source>
</evidence>
<evidence type="ECO:0000313" key="7">
    <source>
        <dbReference type="EMBL" id="KAG6492480.1"/>
    </source>
</evidence>
<keyword evidence="3" id="KW-0863">Zinc-finger</keyword>
<evidence type="ECO:0000256" key="1">
    <source>
        <dbReference type="ARBA" id="ARBA00004123"/>
    </source>
</evidence>
<keyword evidence="4" id="KW-0862">Zinc</keyword>
<evidence type="ECO:0000256" key="3">
    <source>
        <dbReference type="ARBA" id="ARBA00022771"/>
    </source>
</evidence>
<accession>A0A8J5FT63</accession>
<dbReference type="AlphaFoldDB" id="A0A8J5FT63"/>
<name>A0A8J5FT63_ZINOF</name>
<dbReference type="Proteomes" id="UP000734854">
    <property type="component" value="Unassembled WGS sequence"/>
</dbReference>
<sequence length="339" mass="38370">MDASSGSGSSPSTTQPHTLSPSKTPIIHEKVVDIRGKRKKVADVWSHTQKIIRRNDKNEVAVVVAVYNYCKTEVPVHSITHGNNSIDGHVKKCKKNPHNVVKSDSSQPILTQSSMNDALTPHIFSQKKLIDKVIAFVVKYEMSFRVVEGVGFVEMMKEAQPQFKTPNRKKIAYLFKKVFGRMTENVQFVEYFEEVDGLEKKRAWGLLWKKIGRSATKKTTSPLIWGEIDAIRIVIDQTILDATDPSLQEVDKRIESKFKKYWCNIEKVNKPQHHIDKRNSDVWTMVSPKRSVGRRGSTTAGLGTEEGMTVHRETNSLMTADGVDVTVLASHKVVIMEWQ</sequence>
<feature type="compositionally biased region" description="Low complexity" evidence="6">
    <location>
        <begin position="1"/>
        <end position="12"/>
    </location>
</feature>
<comment type="subcellular location">
    <subcellularLocation>
        <location evidence="1">Nucleus</location>
    </subcellularLocation>
</comment>
<keyword evidence="8" id="KW-1185">Reference proteome</keyword>
<gene>
    <name evidence="7" type="ORF">ZIOFF_047443</name>
</gene>
<dbReference type="GO" id="GO:0005634">
    <property type="term" value="C:nucleus"/>
    <property type="evidence" value="ECO:0007669"/>
    <property type="project" value="UniProtKB-SubCell"/>
</dbReference>
<reference evidence="7 8" key="1">
    <citation type="submission" date="2020-08" db="EMBL/GenBank/DDBJ databases">
        <title>Plant Genome Project.</title>
        <authorList>
            <person name="Zhang R.-G."/>
        </authorList>
    </citation>
    <scope>NUCLEOTIDE SEQUENCE [LARGE SCALE GENOMIC DNA]</scope>
    <source>
        <tissue evidence="7">Rhizome</tissue>
    </source>
</reference>
<proteinExistence type="predicted"/>
<evidence type="ECO:0000256" key="6">
    <source>
        <dbReference type="SAM" id="MobiDB-lite"/>
    </source>
</evidence>
<dbReference type="PANTHER" id="PTHR46481">
    <property type="entry name" value="ZINC FINGER BED DOMAIN-CONTAINING PROTEIN 4"/>
    <property type="match status" value="1"/>
</dbReference>
<keyword evidence="2" id="KW-0479">Metal-binding</keyword>
<organism evidence="7 8">
    <name type="scientific">Zingiber officinale</name>
    <name type="common">Ginger</name>
    <name type="synonym">Amomum zingiber</name>
    <dbReference type="NCBI Taxonomy" id="94328"/>
    <lineage>
        <taxon>Eukaryota</taxon>
        <taxon>Viridiplantae</taxon>
        <taxon>Streptophyta</taxon>
        <taxon>Embryophyta</taxon>
        <taxon>Tracheophyta</taxon>
        <taxon>Spermatophyta</taxon>
        <taxon>Magnoliopsida</taxon>
        <taxon>Liliopsida</taxon>
        <taxon>Zingiberales</taxon>
        <taxon>Zingiberaceae</taxon>
        <taxon>Zingiber</taxon>
    </lineage>
</organism>
<dbReference type="PANTHER" id="PTHR46481:SF10">
    <property type="entry name" value="ZINC FINGER BED DOMAIN-CONTAINING PROTEIN 39"/>
    <property type="match status" value="1"/>
</dbReference>
<evidence type="ECO:0000256" key="2">
    <source>
        <dbReference type="ARBA" id="ARBA00022723"/>
    </source>
</evidence>
<protein>
    <submittedName>
        <fullName evidence="7">Uncharacterized protein</fullName>
    </submittedName>
</protein>
<dbReference type="InterPro" id="IPR052035">
    <property type="entry name" value="ZnF_BED_domain_contain"/>
</dbReference>
<evidence type="ECO:0000256" key="5">
    <source>
        <dbReference type="ARBA" id="ARBA00023242"/>
    </source>
</evidence>
<dbReference type="EMBL" id="JACMSC010000013">
    <property type="protein sequence ID" value="KAG6492480.1"/>
    <property type="molecule type" value="Genomic_DNA"/>
</dbReference>
<feature type="compositionally biased region" description="Polar residues" evidence="6">
    <location>
        <begin position="13"/>
        <end position="23"/>
    </location>
</feature>
<evidence type="ECO:0000313" key="8">
    <source>
        <dbReference type="Proteomes" id="UP000734854"/>
    </source>
</evidence>
<keyword evidence="5" id="KW-0539">Nucleus</keyword>
<dbReference type="GO" id="GO:0008270">
    <property type="term" value="F:zinc ion binding"/>
    <property type="evidence" value="ECO:0007669"/>
    <property type="project" value="UniProtKB-KW"/>
</dbReference>
<comment type="caution">
    <text evidence="7">The sequence shown here is derived from an EMBL/GenBank/DDBJ whole genome shotgun (WGS) entry which is preliminary data.</text>
</comment>